<keyword evidence="3" id="KW-1185">Reference proteome</keyword>
<accession>A0A918EC24</accession>
<reference evidence="2" key="1">
    <citation type="journal article" date="2014" name="Int. J. Syst. Evol. Microbiol.">
        <title>Complete genome sequence of Corynebacterium casei LMG S-19264T (=DSM 44701T), isolated from a smear-ripened cheese.</title>
        <authorList>
            <consortium name="US DOE Joint Genome Institute (JGI-PGF)"/>
            <person name="Walter F."/>
            <person name="Albersmeier A."/>
            <person name="Kalinowski J."/>
            <person name="Ruckert C."/>
        </authorList>
    </citation>
    <scope>NUCLEOTIDE SEQUENCE</scope>
    <source>
        <strain evidence="2">JCM 3313</strain>
    </source>
</reference>
<gene>
    <name evidence="2" type="ORF">GCM10010185_16420</name>
</gene>
<comment type="caution">
    <text evidence="2">The sequence shown here is derived from an EMBL/GenBank/DDBJ whole genome shotgun (WGS) entry which is preliminary data.</text>
</comment>
<evidence type="ECO:0000313" key="3">
    <source>
        <dbReference type="Proteomes" id="UP000639606"/>
    </source>
</evidence>
<organism evidence="2 3">
    <name type="scientific">Saccharothrix coeruleofusca</name>
    <dbReference type="NCBI Taxonomy" id="33919"/>
    <lineage>
        <taxon>Bacteria</taxon>
        <taxon>Bacillati</taxon>
        <taxon>Actinomycetota</taxon>
        <taxon>Actinomycetes</taxon>
        <taxon>Pseudonocardiales</taxon>
        <taxon>Pseudonocardiaceae</taxon>
        <taxon>Saccharothrix</taxon>
    </lineage>
</organism>
<feature type="domain" description="DUF5679" evidence="1">
    <location>
        <begin position="19"/>
        <end position="56"/>
    </location>
</feature>
<dbReference type="InterPro" id="IPR044044">
    <property type="entry name" value="DUF5679"/>
</dbReference>
<sequence>MRRVPESQEDGVAETYNGYCVKCREKRDFTGEVTESNNRRMAKGKCPVCGTTVTRILGKAGV</sequence>
<evidence type="ECO:0000313" key="2">
    <source>
        <dbReference type="EMBL" id="GGP45355.1"/>
    </source>
</evidence>
<dbReference type="Proteomes" id="UP000639606">
    <property type="component" value="Unassembled WGS sequence"/>
</dbReference>
<dbReference type="AlphaFoldDB" id="A0A918EC24"/>
<proteinExistence type="predicted"/>
<evidence type="ECO:0000259" key="1">
    <source>
        <dbReference type="Pfam" id="PF18930"/>
    </source>
</evidence>
<dbReference type="Pfam" id="PF18930">
    <property type="entry name" value="DUF5679"/>
    <property type="match status" value="1"/>
</dbReference>
<protein>
    <recommendedName>
        <fullName evidence="1">DUF5679 domain-containing protein</fullName>
    </recommendedName>
</protein>
<dbReference type="EMBL" id="BMRG01000002">
    <property type="protein sequence ID" value="GGP45355.1"/>
    <property type="molecule type" value="Genomic_DNA"/>
</dbReference>
<name>A0A918EC24_9PSEU</name>
<reference evidence="2" key="2">
    <citation type="submission" date="2020-09" db="EMBL/GenBank/DDBJ databases">
        <authorList>
            <person name="Sun Q."/>
            <person name="Ohkuma M."/>
        </authorList>
    </citation>
    <scope>NUCLEOTIDE SEQUENCE</scope>
    <source>
        <strain evidence="2">JCM 3313</strain>
    </source>
</reference>